<protein>
    <submittedName>
        <fullName evidence="2">DUF3306 domain-containing protein</fullName>
    </submittedName>
</protein>
<dbReference type="AlphaFoldDB" id="A0A9X0R7K1"/>
<organism evidence="2 3">
    <name type="scientific">Vibrio metschnikovii</name>
    <dbReference type="NCBI Taxonomy" id="28172"/>
    <lineage>
        <taxon>Bacteria</taxon>
        <taxon>Pseudomonadati</taxon>
        <taxon>Pseudomonadota</taxon>
        <taxon>Gammaproteobacteria</taxon>
        <taxon>Vibrionales</taxon>
        <taxon>Vibrionaceae</taxon>
        <taxon>Vibrio</taxon>
    </lineage>
</organism>
<name>A0A9X0R7K1_VIBME</name>
<dbReference type="Proteomes" id="UP000615796">
    <property type="component" value="Unassembled WGS sequence"/>
</dbReference>
<accession>A0A9X0R7K1</accession>
<evidence type="ECO:0000256" key="1">
    <source>
        <dbReference type="SAM" id="MobiDB-lite"/>
    </source>
</evidence>
<gene>
    <name evidence="2" type="ORF">H8Q88_08130</name>
</gene>
<dbReference type="InterPro" id="IPR021735">
    <property type="entry name" value="DUF3306"/>
</dbReference>
<comment type="caution">
    <text evidence="2">The sequence shown here is derived from an EMBL/GenBank/DDBJ whole genome shotgun (WGS) entry which is preliminary data.</text>
</comment>
<dbReference type="Pfam" id="PF11748">
    <property type="entry name" value="DUF3306"/>
    <property type="match status" value="1"/>
</dbReference>
<evidence type="ECO:0000313" key="3">
    <source>
        <dbReference type="Proteomes" id="UP000615796"/>
    </source>
</evidence>
<keyword evidence="3" id="KW-1185">Reference proteome</keyword>
<dbReference type="RefSeq" id="WP_187025805.1">
    <property type="nucleotide sequence ID" value="NZ_JACRUP010000004.1"/>
</dbReference>
<feature type="compositionally biased region" description="Low complexity" evidence="1">
    <location>
        <begin position="38"/>
        <end position="53"/>
    </location>
</feature>
<reference evidence="2" key="1">
    <citation type="submission" date="2020-08" db="EMBL/GenBank/DDBJ databases">
        <title>Genome Sequencing and Pan-Genome Analysis of Migratory bird Vibrio Strains, Inner Mongolia.</title>
        <authorList>
            <person name="Zheng L."/>
        </authorList>
    </citation>
    <scope>NUCLEOTIDE SEQUENCE</scope>
    <source>
        <strain evidence="2">M13F</strain>
    </source>
</reference>
<dbReference type="EMBL" id="JACRUP010000004">
    <property type="protein sequence ID" value="MBC5850932.1"/>
    <property type="molecule type" value="Genomic_DNA"/>
</dbReference>
<feature type="region of interest" description="Disordered" evidence="1">
    <location>
        <begin position="24"/>
        <end position="67"/>
    </location>
</feature>
<feature type="compositionally biased region" description="Polar residues" evidence="1">
    <location>
        <begin position="54"/>
        <end position="67"/>
    </location>
</feature>
<proteinExistence type="predicted"/>
<evidence type="ECO:0000313" key="2">
    <source>
        <dbReference type="EMBL" id="MBC5850932.1"/>
    </source>
</evidence>
<sequence length="179" mass="20018">MATDSFFNRWSKRKLDQAAVSEGEVIEASDSGDKALPSDLQSESDSELSTTLTRNQTASPAESVTEESLATANELSTLLVSASAELKKKALRQLFFNGEFNQVDGLDDYDGDYHALKPLASELAQSVREWLIDVDPSNVDLIPEHQSEHPNNHNYFAHHQPIMPRDRMDEDETILLDKK</sequence>